<evidence type="ECO:0008006" key="3">
    <source>
        <dbReference type="Google" id="ProtNLM"/>
    </source>
</evidence>
<dbReference type="AlphaFoldDB" id="A0A328UAI8"/>
<keyword evidence="2" id="KW-1185">Reference proteome</keyword>
<evidence type="ECO:0000313" key="1">
    <source>
        <dbReference type="EMBL" id="RAQ21896.1"/>
    </source>
</evidence>
<name>A0A328UAI8_9FIRM</name>
<sequence length="130" mass="14286">MSVYDDVLNAVIDLAEQIELYSKIIISPLPPEDGISIAWSSGSLHTFMDKKAAVAMSAVLNSKSKDQEAAAGVLGRLHTFLNMRKDYPAAENFQITNIATTGAPTYLGREENNQWLYGSSLEVKFFLKGE</sequence>
<proteinExistence type="predicted"/>
<accession>A0A328UAI8</accession>
<dbReference type="Proteomes" id="UP000249377">
    <property type="component" value="Unassembled WGS sequence"/>
</dbReference>
<evidence type="ECO:0000313" key="2">
    <source>
        <dbReference type="Proteomes" id="UP000249377"/>
    </source>
</evidence>
<dbReference type="EMBL" id="QLYR01000019">
    <property type="protein sequence ID" value="RAQ21896.1"/>
    <property type="molecule type" value="Genomic_DNA"/>
</dbReference>
<gene>
    <name evidence="1" type="ORF">DPQ25_13990</name>
</gene>
<dbReference type="RefSeq" id="WP_112333796.1">
    <property type="nucleotide sequence ID" value="NZ_JADPHD010000018.1"/>
</dbReference>
<organism evidence="1 2">
    <name type="scientific">Hydrogeniiclostridium mannosilyticum</name>
    <dbReference type="NCBI Taxonomy" id="2764322"/>
    <lineage>
        <taxon>Bacteria</taxon>
        <taxon>Bacillati</taxon>
        <taxon>Bacillota</taxon>
        <taxon>Clostridia</taxon>
        <taxon>Eubacteriales</taxon>
        <taxon>Acutalibacteraceae</taxon>
        <taxon>Hydrogeniiclostridium</taxon>
    </lineage>
</organism>
<comment type="caution">
    <text evidence="1">The sequence shown here is derived from an EMBL/GenBank/DDBJ whole genome shotgun (WGS) entry which is preliminary data.</text>
</comment>
<protein>
    <recommendedName>
        <fullName evidence="3">Minor capsid protein</fullName>
    </recommendedName>
</protein>
<reference evidence="1 2" key="1">
    <citation type="submission" date="2018-06" db="EMBL/GenBank/DDBJ databases">
        <title>Noncontiguous genome sequence of Ruminococcaceae bacterium ASD2818.</title>
        <authorList>
            <person name="Chaplin A.V."/>
            <person name="Sokolova S.R."/>
            <person name="Kochetkova T.O."/>
            <person name="Goltsov A.Y."/>
            <person name="Trofimov D.Y."/>
            <person name="Efimov B.A."/>
        </authorList>
    </citation>
    <scope>NUCLEOTIDE SEQUENCE [LARGE SCALE GENOMIC DNA]</scope>
    <source>
        <strain evidence="1 2">ASD2818</strain>
    </source>
</reference>